<dbReference type="EMBL" id="GBRH01229050">
    <property type="protein sequence ID" value="JAD68845.1"/>
    <property type="molecule type" value="Transcribed_RNA"/>
</dbReference>
<proteinExistence type="predicted"/>
<name>A0A0A9C614_ARUDO</name>
<reference evidence="1" key="1">
    <citation type="submission" date="2014-09" db="EMBL/GenBank/DDBJ databases">
        <authorList>
            <person name="Magalhaes I.L.F."/>
            <person name="Oliveira U."/>
            <person name="Santos F.R."/>
            <person name="Vidigal T.H.D.A."/>
            <person name="Brescovit A.D."/>
            <person name="Santos A.J."/>
        </authorList>
    </citation>
    <scope>NUCLEOTIDE SEQUENCE</scope>
    <source>
        <tissue evidence="1">Shoot tissue taken approximately 20 cm above the soil surface</tissue>
    </source>
</reference>
<dbReference type="AlphaFoldDB" id="A0A0A9C614"/>
<evidence type="ECO:0000313" key="1">
    <source>
        <dbReference type="EMBL" id="JAD68845.1"/>
    </source>
</evidence>
<sequence>MICGVIKFFTHRLVQADNNLLSS</sequence>
<organism evidence="1">
    <name type="scientific">Arundo donax</name>
    <name type="common">Giant reed</name>
    <name type="synonym">Donax arundinaceus</name>
    <dbReference type="NCBI Taxonomy" id="35708"/>
    <lineage>
        <taxon>Eukaryota</taxon>
        <taxon>Viridiplantae</taxon>
        <taxon>Streptophyta</taxon>
        <taxon>Embryophyta</taxon>
        <taxon>Tracheophyta</taxon>
        <taxon>Spermatophyta</taxon>
        <taxon>Magnoliopsida</taxon>
        <taxon>Liliopsida</taxon>
        <taxon>Poales</taxon>
        <taxon>Poaceae</taxon>
        <taxon>PACMAD clade</taxon>
        <taxon>Arundinoideae</taxon>
        <taxon>Arundineae</taxon>
        <taxon>Arundo</taxon>
    </lineage>
</organism>
<accession>A0A0A9C614</accession>
<reference evidence="1" key="2">
    <citation type="journal article" date="2015" name="Data Brief">
        <title>Shoot transcriptome of the giant reed, Arundo donax.</title>
        <authorList>
            <person name="Barrero R.A."/>
            <person name="Guerrero F.D."/>
            <person name="Moolhuijzen P."/>
            <person name="Goolsby J.A."/>
            <person name="Tidwell J."/>
            <person name="Bellgard S.E."/>
            <person name="Bellgard M.I."/>
        </authorList>
    </citation>
    <scope>NUCLEOTIDE SEQUENCE</scope>
    <source>
        <tissue evidence="1">Shoot tissue taken approximately 20 cm above the soil surface</tissue>
    </source>
</reference>
<protein>
    <submittedName>
        <fullName evidence="1">Uncharacterized protein</fullName>
    </submittedName>
</protein>